<gene>
    <name evidence="1" type="ORF">C8N47_111101</name>
</gene>
<dbReference type="OrthoDB" id="883020at2"/>
<proteinExistence type="predicted"/>
<dbReference type="RefSeq" id="WP_107822790.1">
    <property type="nucleotide sequence ID" value="NZ_QAAD01000011.1"/>
</dbReference>
<dbReference type="Proteomes" id="UP000243525">
    <property type="component" value="Unassembled WGS sequence"/>
</dbReference>
<name>A0A2T5C0E8_9BACT</name>
<dbReference type="EMBL" id="QAAD01000011">
    <property type="protein sequence ID" value="PTN08061.1"/>
    <property type="molecule type" value="Genomic_DNA"/>
</dbReference>
<reference evidence="1 2" key="1">
    <citation type="submission" date="2018-04" db="EMBL/GenBank/DDBJ databases">
        <title>Genomic Encyclopedia of Archaeal and Bacterial Type Strains, Phase II (KMG-II): from individual species to whole genera.</title>
        <authorList>
            <person name="Goeker M."/>
        </authorList>
    </citation>
    <scope>NUCLEOTIDE SEQUENCE [LARGE SCALE GENOMIC DNA]</scope>
    <source>
        <strain evidence="1 2">DSM 28823</strain>
    </source>
</reference>
<sequence>MIIPFSVTFPSGQPTDFVGKIWAGLLNDDDFVINNRDRAAFLEGCQNRNLIYDDVLSFDEYRLLYKPKRHTIRIDKPERWHVGSKIHMVVFNRSKKVFQFAPVLECKCVQDIFITNIQGRFEISIDDKYQYNIDALAKNDGFDAADHMRQFFFPKNSKCDEFKGKIIHWTDLKY</sequence>
<dbReference type="AlphaFoldDB" id="A0A2T5C0E8"/>
<evidence type="ECO:0000313" key="2">
    <source>
        <dbReference type="Proteomes" id="UP000243525"/>
    </source>
</evidence>
<keyword evidence="2" id="KW-1185">Reference proteome</keyword>
<accession>A0A2T5C0E8</accession>
<comment type="caution">
    <text evidence="1">The sequence shown here is derived from an EMBL/GenBank/DDBJ whole genome shotgun (WGS) entry which is preliminary data.</text>
</comment>
<organism evidence="1 2">
    <name type="scientific">Mangrovibacterium marinum</name>
    <dbReference type="NCBI Taxonomy" id="1639118"/>
    <lineage>
        <taxon>Bacteria</taxon>
        <taxon>Pseudomonadati</taxon>
        <taxon>Bacteroidota</taxon>
        <taxon>Bacteroidia</taxon>
        <taxon>Marinilabiliales</taxon>
        <taxon>Prolixibacteraceae</taxon>
        <taxon>Mangrovibacterium</taxon>
    </lineage>
</organism>
<protein>
    <submittedName>
        <fullName evidence="1">Uncharacterized protein</fullName>
    </submittedName>
</protein>
<evidence type="ECO:0000313" key="1">
    <source>
        <dbReference type="EMBL" id="PTN08061.1"/>
    </source>
</evidence>